<evidence type="ECO:0000256" key="1">
    <source>
        <dbReference type="ARBA" id="ARBA00017562"/>
    </source>
</evidence>
<dbReference type="InterPro" id="IPR050709">
    <property type="entry name" value="Biotin_Carboxyl_Carrier/Decarb"/>
</dbReference>
<dbReference type="GO" id="GO:0003989">
    <property type="term" value="F:acetyl-CoA carboxylase activity"/>
    <property type="evidence" value="ECO:0007669"/>
    <property type="project" value="InterPro"/>
</dbReference>
<dbReference type="CDD" id="cd06850">
    <property type="entry name" value="biotinyl_domain"/>
    <property type="match status" value="1"/>
</dbReference>
<proteinExistence type="predicted"/>
<feature type="domain" description="Lipoyl-binding" evidence="4">
    <location>
        <begin position="76"/>
        <end position="152"/>
    </location>
</feature>
<dbReference type="InterPro" id="IPR001249">
    <property type="entry name" value="AcCoA_biotinCC"/>
</dbReference>
<keyword evidence="3" id="KW-0444">Lipid biosynthesis</keyword>
<keyword evidence="3" id="KW-0443">Lipid metabolism</keyword>
<keyword evidence="3" id="KW-0276">Fatty acid metabolism</keyword>
<organism evidence="5 6">
    <name type="scientific">Spongiactinospora gelatinilytica</name>
    <dbReference type="NCBI Taxonomy" id="2666298"/>
    <lineage>
        <taxon>Bacteria</taxon>
        <taxon>Bacillati</taxon>
        <taxon>Actinomycetota</taxon>
        <taxon>Actinomycetes</taxon>
        <taxon>Streptosporangiales</taxon>
        <taxon>Streptosporangiaceae</taxon>
        <taxon>Spongiactinospora</taxon>
    </lineage>
</organism>
<dbReference type="InterPro" id="IPR011053">
    <property type="entry name" value="Single_hybrid_motif"/>
</dbReference>
<comment type="caution">
    <text evidence="5">The sequence shown here is derived from an EMBL/GenBank/DDBJ whole genome shotgun (WGS) entry which is preliminary data.</text>
</comment>
<evidence type="ECO:0000256" key="3">
    <source>
        <dbReference type="RuleBase" id="RU364072"/>
    </source>
</evidence>
<comment type="pathway">
    <text evidence="3">Lipid metabolism; fatty acid biosynthesis.</text>
</comment>
<dbReference type="Proteomes" id="UP000248544">
    <property type="component" value="Unassembled WGS sequence"/>
</dbReference>
<dbReference type="Gene3D" id="2.40.50.100">
    <property type="match status" value="1"/>
</dbReference>
<evidence type="ECO:0000313" key="5">
    <source>
        <dbReference type="EMBL" id="PZG34325.1"/>
    </source>
</evidence>
<dbReference type="PANTHER" id="PTHR45266:SF3">
    <property type="entry name" value="OXALOACETATE DECARBOXYLASE ALPHA CHAIN"/>
    <property type="match status" value="1"/>
</dbReference>
<keyword evidence="6" id="KW-1185">Reference proteome</keyword>
<dbReference type="NCBIfam" id="TIGR00531">
    <property type="entry name" value="BCCP"/>
    <property type="match status" value="1"/>
</dbReference>
<reference evidence="5 6" key="1">
    <citation type="submission" date="2018-01" db="EMBL/GenBank/DDBJ databases">
        <title>Draft genome sequence of Sphaerisporangium sp. 7K107.</title>
        <authorList>
            <person name="Sahin N."/>
            <person name="Saygin H."/>
            <person name="Ay H."/>
        </authorList>
    </citation>
    <scope>NUCLEOTIDE SEQUENCE [LARGE SCALE GENOMIC DNA]</scope>
    <source>
        <strain evidence="5 6">7K107</strain>
    </source>
</reference>
<dbReference type="UniPathway" id="UPA00094"/>
<dbReference type="Pfam" id="PF00364">
    <property type="entry name" value="Biotin_lipoyl"/>
    <property type="match status" value="1"/>
</dbReference>
<accession>A0A2W2G103</accession>
<sequence length="157" mass="16452">MVLGSARGEELRLLRAEVSSLVKTIPGAVERVALRVGECSLEIAWARPAVAEPGRPVDDASAVPAPVPPAAADSRVKAVRAPLVGTFYAAPQPGEAPFVRAGDRLAAGQPVGIVEAMKLMNQVPCEWPGEVVEILVADGQPVEYGQELLRVRVEGAT</sequence>
<gene>
    <name evidence="5" type="primary">accB</name>
    <name evidence="5" type="ORF">C1I98_28230</name>
</gene>
<dbReference type="SUPFAM" id="SSF51230">
    <property type="entry name" value="Single hybrid motif"/>
    <property type="match status" value="1"/>
</dbReference>
<dbReference type="PRINTS" id="PR01071">
    <property type="entry name" value="ACOABIOTINCC"/>
</dbReference>
<dbReference type="PROSITE" id="PS50968">
    <property type="entry name" value="BIOTINYL_LIPOYL"/>
    <property type="match status" value="1"/>
</dbReference>
<comment type="function">
    <text evidence="3">This protein is a component of the acetyl coenzyme A carboxylase complex; first, biotin carboxylase catalyzes the carboxylation of the carrier protein and then the transcarboxylase transfers the carboxyl group to form malonyl-CoA.</text>
</comment>
<name>A0A2W2G103_9ACTN</name>
<dbReference type="InterPro" id="IPR000089">
    <property type="entry name" value="Biotin_lipoyl"/>
</dbReference>
<evidence type="ECO:0000256" key="2">
    <source>
        <dbReference type="ARBA" id="ARBA00023267"/>
    </source>
</evidence>
<dbReference type="GO" id="GO:0009317">
    <property type="term" value="C:acetyl-CoA carboxylase complex"/>
    <property type="evidence" value="ECO:0007669"/>
    <property type="project" value="InterPro"/>
</dbReference>
<keyword evidence="3" id="KW-0275">Fatty acid biosynthesis</keyword>
<keyword evidence="2 3" id="KW-0092">Biotin</keyword>
<dbReference type="GO" id="GO:0006633">
    <property type="term" value="P:fatty acid biosynthetic process"/>
    <property type="evidence" value="ECO:0007669"/>
    <property type="project" value="UniProtKB-UniPathway"/>
</dbReference>
<dbReference type="EMBL" id="POUA01000286">
    <property type="protein sequence ID" value="PZG34325.1"/>
    <property type="molecule type" value="Genomic_DNA"/>
</dbReference>
<dbReference type="PANTHER" id="PTHR45266">
    <property type="entry name" value="OXALOACETATE DECARBOXYLASE ALPHA CHAIN"/>
    <property type="match status" value="1"/>
</dbReference>
<protein>
    <recommendedName>
        <fullName evidence="1 3">Biotin carboxyl carrier protein of acetyl-CoA carboxylase</fullName>
    </recommendedName>
</protein>
<evidence type="ECO:0000313" key="6">
    <source>
        <dbReference type="Proteomes" id="UP000248544"/>
    </source>
</evidence>
<dbReference type="AlphaFoldDB" id="A0A2W2G103"/>
<evidence type="ECO:0000259" key="4">
    <source>
        <dbReference type="PROSITE" id="PS50968"/>
    </source>
</evidence>